<organism evidence="2">
    <name type="scientific">Perkinsus marinus (strain ATCC 50983 / TXsc)</name>
    <dbReference type="NCBI Taxonomy" id="423536"/>
    <lineage>
        <taxon>Eukaryota</taxon>
        <taxon>Sar</taxon>
        <taxon>Alveolata</taxon>
        <taxon>Perkinsozoa</taxon>
        <taxon>Perkinsea</taxon>
        <taxon>Perkinsida</taxon>
        <taxon>Perkinsidae</taxon>
        <taxon>Perkinsus</taxon>
    </lineage>
</organism>
<name>C5LPN9_PERM5</name>
<protein>
    <submittedName>
        <fullName evidence="1">Uncharacterized protein</fullName>
    </submittedName>
</protein>
<keyword evidence="2" id="KW-1185">Reference proteome</keyword>
<dbReference type="RefSeq" id="XP_002768641.1">
    <property type="nucleotide sequence ID" value="XM_002768595.1"/>
</dbReference>
<sequence>MSKYQGSNCHEHSVECESCIVRTQCEFDEKPFVRFGSAESYPPVRKETIDNKTMTLNCYYRTSRPGDPNHAALNVKVTDTHGRLLPRGIVLTL</sequence>
<dbReference type="InParanoid" id="C5LPN9"/>
<reference evidence="1 2" key="1">
    <citation type="submission" date="2008-07" db="EMBL/GenBank/DDBJ databases">
        <authorList>
            <person name="El-Sayed N."/>
            <person name="Caler E."/>
            <person name="Inman J."/>
            <person name="Amedeo P."/>
            <person name="Hass B."/>
            <person name="Wortman J."/>
        </authorList>
    </citation>
    <scope>NUCLEOTIDE SEQUENCE [LARGE SCALE GENOMIC DNA]</scope>
    <source>
        <strain evidence="2">ATCC 50983 / TXsc</strain>
    </source>
</reference>
<dbReference type="Proteomes" id="UP000007800">
    <property type="component" value="Unassembled WGS sequence"/>
</dbReference>
<proteinExistence type="predicted"/>
<evidence type="ECO:0000313" key="1">
    <source>
        <dbReference type="EMBL" id="EER01359.1"/>
    </source>
</evidence>
<dbReference type="EMBL" id="GG684180">
    <property type="protein sequence ID" value="EER01359.1"/>
    <property type="molecule type" value="Genomic_DNA"/>
</dbReference>
<dbReference type="AlphaFoldDB" id="C5LPN9"/>
<accession>C5LPN9</accession>
<gene>
    <name evidence="1" type="ORF">Pmar_PMAR004233</name>
</gene>
<dbReference type="GeneID" id="9058918"/>
<evidence type="ECO:0000313" key="2">
    <source>
        <dbReference type="Proteomes" id="UP000007800"/>
    </source>
</evidence>